<dbReference type="Proteomes" id="UP000694844">
    <property type="component" value="Chromosome 7"/>
</dbReference>
<dbReference type="PRINTS" id="PR00007">
    <property type="entry name" value="COMPLEMNTC1Q"/>
</dbReference>
<dbReference type="AlphaFoldDB" id="A0A8B8AHH5"/>
<keyword evidence="2" id="KW-0964">Secreted</keyword>
<name>A0A8B8AHH5_CRAVI</name>
<evidence type="ECO:0000256" key="3">
    <source>
        <dbReference type="ARBA" id="ARBA00022729"/>
    </source>
</evidence>
<feature type="chain" id="PRO_5034204677" evidence="4">
    <location>
        <begin position="17"/>
        <end position="182"/>
    </location>
</feature>
<sequence>MLGLYLLVSCIAVTLERSPSKLELIEERIDQLENALKACTSPDLRKRASNPTTPVAFSAYLSSDVTPVADYEALVYDHVIYNSGDAYNAHVGRFRAPVRGIYHFVATSQSYSSDYIEFELVKDATMLCRGRGSQSYQSTGTCAATVHLYANNDVWVRHYSSQGNAIKGSGYSVFTGFLVHAD</sequence>
<dbReference type="PROSITE" id="PS50871">
    <property type="entry name" value="C1Q"/>
    <property type="match status" value="1"/>
</dbReference>
<dbReference type="Pfam" id="PF00386">
    <property type="entry name" value="C1q"/>
    <property type="match status" value="1"/>
</dbReference>
<evidence type="ECO:0000313" key="7">
    <source>
        <dbReference type="RefSeq" id="XP_022290746.1"/>
    </source>
</evidence>
<evidence type="ECO:0000259" key="5">
    <source>
        <dbReference type="PROSITE" id="PS50871"/>
    </source>
</evidence>
<dbReference type="Gene3D" id="2.60.120.40">
    <property type="match status" value="1"/>
</dbReference>
<dbReference type="OrthoDB" id="10070467at2759"/>
<evidence type="ECO:0000256" key="4">
    <source>
        <dbReference type="SAM" id="SignalP"/>
    </source>
</evidence>
<dbReference type="GeneID" id="111102358"/>
<protein>
    <submittedName>
        <fullName evidence="7">Heavy metal-binding protein HIP-like</fullName>
    </submittedName>
</protein>
<dbReference type="PANTHER" id="PTHR22923">
    <property type="entry name" value="CEREBELLIN-RELATED"/>
    <property type="match status" value="1"/>
</dbReference>
<evidence type="ECO:0000256" key="1">
    <source>
        <dbReference type="ARBA" id="ARBA00004613"/>
    </source>
</evidence>
<dbReference type="InterPro" id="IPR008983">
    <property type="entry name" value="Tumour_necrosis_fac-like_dom"/>
</dbReference>
<dbReference type="PANTHER" id="PTHR22923:SF116">
    <property type="entry name" value="C1Q DOMAIN-CONTAINING PROTEIN"/>
    <property type="match status" value="1"/>
</dbReference>
<accession>A0A8B8AHH5</accession>
<dbReference type="SUPFAM" id="SSF49842">
    <property type="entry name" value="TNF-like"/>
    <property type="match status" value="1"/>
</dbReference>
<gene>
    <name evidence="7" type="primary">LOC111102358</name>
</gene>
<reference evidence="7" key="1">
    <citation type="submission" date="2025-08" db="UniProtKB">
        <authorList>
            <consortium name="RefSeq"/>
        </authorList>
    </citation>
    <scope>IDENTIFICATION</scope>
    <source>
        <tissue evidence="7">Whole sample</tissue>
    </source>
</reference>
<dbReference type="SMART" id="SM00110">
    <property type="entry name" value="C1Q"/>
    <property type="match status" value="1"/>
</dbReference>
<dbReference type="KEGG" id="cvn:111102358"/>
<comment type="subcellular location">
    <subcellularLocation>
        <location evidence="1">Secreted</location>
    </subcellularLocation>
</comment>
<organism evidence="6 7">
    <name type="scientific">Crassostrea virginica</name>
    <name type="common">Eastern oyster</name>
    <dbReference type="NCBI Taxonomy" id="6565"/>
    <lineage>
        <taxon>Eukaryota</taxon>
        <taxon>Metazoa</taxon>
        <taxon>Spiralia</taxon>
        <taxon>Lophotrochozoa</taxon>
        <taxon>Mollusca</taxon>
        <taxon>Bivalvia</taxon>
        <taxon>Autobranchia</taxon>
        <taxon>Pteriomorphia</taxon>
        <taxon>Ostreida</taxon>
        <taxon>Ostreoidea</taxon>
        <taxon>Ostreidae</taxon>
        <taxon>Crassostrea</taxon>
    </lineage>
</organism>
<proteinExistence type="predicted"/>
<feature type="signal peptide" evidence="4">
    <location>
        <begin position="1"/>
        <end position="16"/>
    </location>
</feature>
<feature type="domain" description="C1q" evidence="5">
    <location>
        <begin position="50"/>
        <end position="182"/>
    </location>
</feature>
<keyword evidence="3 4" id="KW-0732">Signal</keyword>
<dbReference type="GO" id="GO:0005576">
    <property type="term" value="C:extracellular region"/>
    <property type="evidence" value="ECO:0007669"/>
    <property type="project" value="UniProtKB-SubCell"/>
</dbReference>
<evidence type="ECO:0000313" key="6">
    <source>
        <dbReference type="Proteomes" id="UP000694844"/>
    </source>
</evidence>
<dbReference type="InterPro" id="IPR001073">
    <property type="entry name" value="C1q_dom"/>
</dbReference>
<evidence type="ECO:0000256" key="2">
    <source>
        <dbReference type="ARBA" id="ARBA00022525"/>
    </source>
</evidence>
<dbReference type="RefSeq" id="XP_022290746.1">
    <property type="nucleotide sequence ID" value="XM_022435038.1"/>
</dbReference>
<dbReference type="InterPro" id="IPR050822">
    <property type="entry name" value="Cerebellin_Synaptic_Org"/>
</dbReference>
<keyword evidence="6" id="KW-1185">Reference proteome</keyword>